<keyword evidence="7 14" id="KW-0418">Kinase</keyword>
<evidence type="ECO:0000256" key="4">
    <source>
        <dbReference type="ARBA" id="ARBA00022553"/>
    </source>
</evidence>
<dbReference type="InterPro" id="IPR036097">
    <property type="entry name" value="HisK_dim/P_sf"/>
</dbReference>
<dbReference type="PANTHER" id="PTHR45436:SF5">
    <property type="entry name" value="SENSOR HISTIDINE KINASE TRCS"/>
    <property type="match status" value="1"/>
</dbReference>
<reference evidence="14" key="1">
    <citation type="submission" date="2022-06" db="EMBL/GenBank/DDBJ databases">
        <title>Alkalimarinus sp. nov., isolated from gut of a Alitta virens.</title>
        <authorList>
            <person name="Yang A.I."/>
            <person name="Shin N.-R."/>
        </authorList>
    </citation>
    <scope>NUCLEOTIDE SEQUENCE</scope>
    <source>
        <strain evidence="14">A2M4</strain>
    </source>
</reference>
<evidence type="ECO:0000256" key="9">
    <source>
        <dbReference type="ARBA" id="ARBA00023012"/>
    </source>
</evidence>
<evidence type="ECO:0000256" key="7">
    <source>
        <dbReference type="ARBA" id="ARBA00022777"/>
    </source>
</evidence>
<dbReference type="PROSITE" id="PS50885">
    <property type="entry name" value="HAMP"/>
    <property type="match status" value="1"/>
</dbReference>
<feature type="domain" description="HAMP" evidence="13">
    <location>
        <begin position="208"/>
        <end position="260"/>
    </location>
</feature>
<keyword evidence="6" id="KW-0812">Transmembrane</keyword>
<protein>
    <recommendedName>
        <fullName evidence="3">histidine kinase</fullName>
        <ecNumber evidence="3">2.7.13.3</ecNumber>
    </recommendedName>
</protein>
<dbReference type="InterPro" id="IPR005467">
    <property type="entry name" value="His_kinase_dom"/>
</dbReference>
<accession>A0ABY6N3V1</accession>
<dbReference type="Proteomes" id="UP001163739">
    <property type="component" value="Chromosome"/>
</dbReference>
<evidence type="ECO:0000256" key="2">
    <source>
        <dbReference type="ARBA" id="ARBA00004370"/>
    </source>
</evidence>
<feature type="coiled-coil region" evidence="11">
    <location>
        <begin position="241"/>
        <end position="268"/>
    </location>
</feature>
<dbReference type="SMART" id="SM00387">
    <property type="entry name" value="HATPase_c"/>
    <property type="match status" value="1"/>
</dbReference>
<gene>
    <name evidence="14" type="ORF">NKI27_03345</name>
</gene>
<dbReference type="EMBL" id="CP100390">
    <property type="protein sequence ID" value="UZE96800.1"/>
    <property type="molecule type" value="Genomic_DNA"/>
</dbReference>
<dbReference type="InterPro" id="IPR004358">
    <property type="entry name" value="Sig_transdc_His_kin-like_C"/>
</dbReference>
<dbReference type="SUPFAM" id="SSF55874">
    <property type="entry name" value="ATPase domain of HSP90 chaperone/DNA topoisomerase II/histidine kinase"/>
    <property type="match status" value="1"/>
</dbReference>
<proteinExistence type="predicted"/>
<keyword evidence="4" id="KW-0597">Phosphoprotein</keyword>
<evidence type="ECO:0000256" key="8">
    <source>
        <dbReference type="ARBA" id="ARBA00022989"/>
    </source>
</evidence>
<dbReference type="SMART" id="SM00388">
    <property type="entry name" value="HisKA"/>
    <property type="match status" value="1"/>
</dbReference>
<dbReference type="InterPro" id="IPR003661">
    <property type="entry name" value="HisK_dim/P_dom"/>
</dbReference>
<evidence type="ECO:0000256" key="6">
    <source>
        <dbReference type="ARBA" id="ARBA00022692"/>
    </source>
</evidence>
<feature type="domain" description="Histidine kinase" evidence="12">
    <location>
        <begin position="268"/>
        <end position="484"/>
    </location>
</feature>
<name>A0ABY6N3V1_9ALTE</name>
<dbReference type="PROSITE" id="PS50109">
    <property type="entry name" value="HIS_KIN"/>
    <property type="match status" value="1"/>
</dbReference>
<evidence type="ECO:0000256" key="11">
    <source>
        <dbReference type="SAM" id="Coils"/>
    </source>
</evidence>
<dbReference type="InterPro" id="IPR003660">
    <property type="entry name" value="HAMP_dom"/>
</dbReference>
<dbReference type="Pfam" id="PF00512">
    <property type="entry name" value="HisKA"/>
    <property type="match status" value="1"/>
</dbReference>
<comment type="subcellular location">
    <subcellularLocation>
        <location evidence="2">Membrane</location>
    </subcellularLocation>
</comment>
<dbReference type="GO" id="GO:0016301">
    <property type="term" value="F:kinase activity"/>
    <property type="evidence" value="ECO:0007669"/>
    <property type="project" value="UniProtKB-KW"/>
</dbReference>
<evidence type="ECO:0000259" key="13">
    <source>
        <dbReference type="PROSITE" id="PS50885"/>
    </source>
</evidence>
<dbReference type="Gene3D" id="1.10.287.130">
    <property type="match status" value="1"/>
</dbReference>
<keyword evidence="11" id="KW-0175">Coiled coil</keyword>
<evidence type="ECO:0000313" key="14">
    <source>
        <dbReference type="EMBL" id="UZE96800.1"/>
    </source>
</evidence>
<evidence type="ECO:0000256" key="1">
    <source>
        <dbReference type="ARBA" id="ARBA00000085"/>
    </source>
</evidence>
<comment type="catalytic activity">
    <reaction evidence="1">
        <text>ATP + protein L-histidine = ADP + protein N-phospho-L-histidine.</text>
        <dbReference type="EC" id="2.7.13.3"/>
    </reaction>
</comment>
<dbReference type="EC" id="2.7.13.3" evidence="3"/>
<dbReference type="InterPro" id="IPR003594">
    <property type="entry name" value="HATPase_dom"/>
</dbReference>
<dbReference type="RefSeq" id="WP_265048285.1">
    <property type="nucleotide sequence ID" value="NZ_CP100390.1"/>
</dbReference>
<keyword evidence="5" id="KW-0808">Transferase</keyword>
<keyword evidence="9" id="KW-0902">Two-component regulatory system</keyword>
<keyword evidence="15" id="KW-1185">Reference proteome</keyword>
<dbReference type="SUPFAM" id="SSF47384">
    <property type="entry name" value="Homodimeric domain of signal transducing histidine kinase"/>
    <property type="match status" value="1"/>
</dbReference>
<dbReference type="InterPro" id="IPR036890">
    <property type="entry name" value="HATPase_C_sf"/>
</dbReference>
<dbReference type="Pfam" id="PF00672">
    <property type="entry name" value="HAMP"/>
    <property type="match status" value="1"/>
</dbReference>
<dbReference type="Gene3D" id="6.10.340.10">
    <property type="match status" value="1"/>
</dbReference>
<evidence type="ECO:0000259" key="12">
    <source>
        <dbReference type="PROSITE" id="PS50109"/>
    </source>
</evidence>
<evidence type="ECO:0000256" key="3">
    <source>
        <dbReference type="ARBA" id="ARBA00012438"/>
    </source>
</evidence>
<organism evidence="14 15">
    <name type="scientific">Alkalimarinus alittae</name>
    <dbReference type="NCBI Taxonomy" id="2961619"/>
    <lineage>
        <taxon>Bacteria</taxon>
        <taxon>Pseudomonadati</taxon>
        <taxon>Pseudomonadota</taxon>
        <taxon>Gammaproteobacteria</taxon>
        <taxon>Alteromonadales</taxon>
        <taxon>Alteromonadaceae</taxon>
        <taxon>Alkalimarinus</taxon>
    </lineage>
</organism>
<dbReference type="PANTHER" id="PTHR45436">
    <property type="entry name" value="SENSOR HISTIDINE KINASE YKOH"/>
    <property type="match status" value="1"/>
</dbReference>
<evidence type="ECO:0000256" key="5">
    <source>
        <dbReference type="ARBA" id="ARBA00022679"/>
    </source>
</evidence>
<dbReference type="Gene3D" id="3.30.565.10">
    <property type="entry name" value="Histidine kinase-like ATPase, C-terminal domain"/>
    <property type="match status" value="1"/>
</dbReference>
<keyword evidence="10" id="KW-0472">Membrane</keyword>
<dbReference type="Pfam" id="PF02518">
    <property type="entry name" value="HATPase_c"/>
    <property type="match status" value="1"/>
</dbReference>
<evidence type="ECO:0000256" key="10">
    <source>
        <dbReference type="ARBA" id="ARBA00023136"/>
    </source>
</evidence>
<evidence type="ECO:0000313" key="15">
    <source>
        <dbReference type="Proteomes" id="UP001163739"/>
    </source>
</evidence>
<dbReference type="CDD" id="cd00082">
    <property type="entry name" value="HisKA"/>
    <property type="match status" value="1"/>
</dbReference>
<dbReference type="InterPro" id="IPR050428">
    <property type="entry name" value="TCS_sensor_his_kinase"/>
</dbReference>
<dbReference type="PRINTS" id="PR00344">
    <property type="entry name" value="BCTRLSENSOR"/>
</dbReference>
<sequence length="526" mass="59401">MTQLYMQKPVMLFRPRSLLQLVVISFVLVLTPLAALLIQAMQALEDVSMKGRLATLEIVSLAKSSQSLPGTVLDMEHSARQYQVLGDPKLKGIFQVTESRFKADLEGICKEQNAKKLQVLCKTLASSANELIATLSEAPYDSDVYGVALLDFELLTKHTQQLVQETQQLIQQQSEQLATDAASVKSTLLWQGVSLVPLSIAMSILFTFLIIRPIQRLEEIIQQLGSGQEPKKFDVYGPRELNNLGEKLQWLQSRLQALEEQKLRFIRQMSHELKTPLASLREGADLMEEEILGPLTDSQREIVMILQDKGLQLQRIIENLLDFNGLKHQRSILVSQFDLRKLVDEVLREHRLDIQRADLHYCLDGHELMVSADKVKLRTLLGNLISNATYYSLPPSRMWLSWWATEQDLILQIANHGIAIPEEDQARIFLPFEQGRQPRSGTIKGSGIGLSVAKEYALMHGGTLQLVEHPQAEVCFQLQVPLVSKDCTYQMESSYEVDSPYDADSSYVATNADETYLANKVSQDKR</sequence>
<keyword evidence="8" id="KW-1133">Transmembrane helix</keyword>